<dbReference type="EMBL" id="CP001686">
    <property type="protein sequence ID" value="ACV07262.1"/>
    <property type="molecule type" value="Genomic_DNA"/>
</dbReference>
<proteinExistence type="inferred from homology"/>
<evidence type="ECO:0000259" key="2">
    <source>
        <dbReference type="Pfam" id="PF13556"/>
    </source>
</evidence>
<dbReference type="PANTHER" id="PTHR33744:SF7">
    <property type="entry name" value="PUCR FAMILY TRANSCRIPTIONAL REGULATOR"/>
    <property type="match status" value="1"/>
</dbReference>
<dbReference type="PANTHER" id="PTHR33744">
    <property type="entry name" value="CARBOHYDRATE DIACID REGULATOR"/>
    <property type="match status" value="1"/>
</dbReference>
<dbReference type="InterPro" id="IPR042070">
    <property type="entry name" value="PucR_C-HTH_sf"/>
</dbReference>
<dbReference type="AlphaFoldDB" id="C7NM13"/>
<feature type="domain" description="PucR C-terminal helix-turn-helix" evidence="2">
    <location>
        <begin position="433"/>
        <end position="488"/>
    </location>
</feature>
<dbReference type="KEGG" id="kse:Ksed_22850"/>
<evidence type="ECO:0008006" key="6">
    <source>
        <dbReference type="Google" id="ProtNLM"/>
    </source>
</evidence>
<gene>
    <name evidence="4" type="ordered locus">Ksed_22850</name>
</gene>
<dbReference type="Pfam" id="PF13556">
    <property type="entry name" value="HTH_30"/>
    <property type="match status" value="1"/>
</dbReference>
<dbReference type="Gene3D" id="1.10.10.2840">
    <property type="entry name" value="PucR C-terminal helix-turn-helix domain"/>
    <property type="match status" value="1"/>
</dbReference>
<reference evidence="4 5" key="1">
    <citation type="journal article" date="2009" name="Stand. Genomic Sci.">
        <title>Complete genome sequence of Kytococcus sedentarius type strain (541).</title>
        <authorList>
            <person name="Sims D."/>
            <person name="Brettin T."/>
            <person name="Detter J.C."/>
            <person name="Han C."/>
            <person name="Lapidus A."/>
            <person name="Copeland A."/>
            <person name="Glavina Del Rio T."/>
            <person name="Nolan M."/>
            <person name="Chen F."/>
            <person name="Lucas S."/>
            <person name="Tice H."/>
            <person name="Cheng J.F."/>
            <person name="Bruce D."/>
            <person name="Goodwin L."/>
            <person name="Pitluck S."/>
            <person name="Ovchinnikova G."/>
            <person name="Pati A."/>
            <person name="Ivanova N."/>
            <person name="Mavrommatis K."/>
            <person name="Chen A."/>
            <person name="Palaniappan K."/>
            <person name="D'haeseleer P."/>
            <person name="Chain P."/>
            <person name="Bristow J."/>
            <person name="Eisen J.A."/>
            <person name="Markowitz V."/>
            <person name="Hugenholtz P."/>
            <person name="Schneider S."/>
            <person name="Goker M."/>
            <person name="Pukall R."/>
            <person name="Kyrpides N.C."/>
            <person name="Klenk H.P."/>
        </authorList>
    </citation>
    <scope>NUCLEOTIDE SEQUENCE [LARGE SCALE GENOMIC DNA]</scope>
    <source>
        <strain evidence="5">ATCC 14392 / DSM 20547 / JCM 11482 / CCUG 33030 / NBRC 15357 / NCTC 11040 / CCM 314 / 541</strain>
    </source>
</reference>
<dbReference type="InterPro" id="IPR051448">
    <property type="entry name" value="CdaR-like_regulators"/>
</dbReference>
<accession>C7NM13</accession>
<dbReference type="InterPro" id="IPR025736">
    <property type="entry name" value="PucR_C-HTH_dom"/>
</dbReference>
<dbReference type="InterPro" id="IPR041522">
    <property type="entry name" value="CdaR_GGDEF"/>
</dbReference>
<name>C7NM13_KYTSD</name>
<evidence type="ECO:0000313" key="5">
    <source>
        <dbReference type="Proteomes" id="UP000006666"/>
    </source>
</evidence>
<keyword evidence="5" id="KW-1185">Reference proteome</keyword>
<dbReference type="HOGENOM" id="CLU_519557_0_0_11"/>
<dbReference type="Pfam" id="PF17853">
    <property type="entry name" value="GGDEF_2"/>
    <property type="match status" value="1"/>
</dbReference>
<dbReference type="Proteomes" id="UP000006666">
    <property type="component" value="Chromosome"/>
</dbReference>
<dbReference type="eggNOG" id="COG2508">
    <property type="taxonomic scope" value="Bacteria"/>
</dbReference>
<dbReference type="RefSeq" id="WP_015780193.1">
    <property type="nucleotide sequence ID" value="NC_013169.1"/>
</dbReference>
<evidence type="ECO:0000256" key="1">
    <source>
        <dbReference type="ARBA" id="ARBA00006754"/>
    </source>
</evidence>
<comment type="similarity">
    <text evidence="1">Belongs to the CdaR family.</text>
</comment>
<feature type="domain" description="CdaR GGDEF-like" evidence="3">
    <location>
        <begin position="269"/>
        <end position="385"/>
    </location>
</feature>
<dbReference type="STRING" id="478801.Ksed_22850"/>
<evidence type="ECO:0000313" key="4">
    <source>
        <dbReference type="EMBL" id="ACV07262.1"/>
    </source>
</evidence>
<evidence type="ECO:0000259" key="3">
    <source>
        <dbReference type="Pfam" id="PF17853"/>
    </source>
</evidence>
<sequence>MSDINLAALTAHPSAGAFTVAADAGAQWAAVHAVTDVADLWETVLENPARVLVVVLAGGPGSDWERDALVRRVADAGYRGLALPAGRTDTHTGDLARRLGVTLLRVEEPVEFLRACWQLCQAGDSLTLQHVRKSVQATQYRAAHLSDLLRHLSAGLGHSLAVVRADEVVAQVGDPVPPAVVARRPERWLSARCEGDVGAVSLPLQGARHGWRLIVHGRGWSEGQLHAVATAAEVALPAVAARILLDDAENVGDAARASTLLTAVIDADGEVDPALEERLVAQKWRLAGPLRAVHVVARERTDPVGMLRLVLGEVGAAQAVNGALHGDGVTCWVQAPPGEDPVPLLRDAHRRIRSQMRCSTGVGSVGEGPAGLVASIHQACDAARLAADRASAEWFMALDGTSPAQLLRAWTQPDTFVDTARQALAELTADELLTLAAYLDQESSVAGTAAALGVHRNTILPRLRRIEERLGASLTDADTRLALHLATRVSTSGEG</sequence>
<organism evidence="4 5">
    <name type="scientific">Kytococcus sedentarius (strain ATCC 14392 / DSM 20547 / JCM 11482 / CCUG 33030 / NBRC 15357 / NCTC 11040 / CCM 314 / 541)</name>
    <name type="common">Micrococcus sedentarius</name>
    <dbReference type="NCBI Taxonomy" id="478801"/>
    <lineage>
        <taxon>Bacteria</taxon>
        <taxon>Bacillati</taxon>
        <taxon>Actinomycetota</taxon>
        <taxon>Actinomycetes</taxon>
        <taxon>Micrococcales</taxon>
        <taxon>Kytococcaceae</taxon>
        <taxon>Kytococcus</taxon>
    </lineage>
</organism>
<protein>
    <recommendedName>
        <fullName evidence="6">PucR C-terminal helix-turn-helix domain-containing protein</fullName>
    </recommendedName>
</protein>